<gene>
    <name evidence="1" type="ORF">QQ91_0010085</name>
</gene>
<dbReference type="AlphaFoldDB" id="A0ABD4T4B1"/>
<dbReference type="RefSeq" id="WP_166282043.1">
    <property type="nucleotide sequence ID" value="NZ_JTHE03000057.1"/>
</dbReference>
<organism evidence="1 2">
    <name type="scientific">Lyngbya confervoides BDU141951</name>
    <dbReference type="NCBI Taxonomy" id="1574623"/>
    <lineage>
        <taxon>Bacteria</taxon>
        <taxon>Bacillati</taxon>
        <taxon>Cyanobacteriota</taxon>
        <taxon>Cyanophyceae</taxon>
        <taxon>Oscillatoriophycideae</taxon>
        <taxon>Oscillatoriales</taxon>
        <taxon>Microcoleaceae</taxon>
        <taxon>Lyngbya</taxon>
    </lineage>
</organism>
<evidence type="ECO:0000313" key="1">
    <source>
        <dbReference type="EMBL" id="MCM1983170.1"/>
    </source>
</evidence>
<keyword evidence="2" id="KW-1185">Reference proteome</keyword>
<accession>A0ABD4T4B1</accession>
<dbReference type="EMBL" id="JTHE03000057">
    <property type="protein sequence ID" value="MCM1983170.1"/>
    <property type="molecule type" value="Genomic_DNA"/>
</dbReference>
<sequence>MLGIDPNIFWEIHRIKINFSDDIGNQKSGYGTGFYMLSMSGKKIFVTNKHNVDPCIKFPNQPALKLDRLSIELRYYKSNQPTENTDFFDVKNIHSCLLSSLSSDCSILVEPEFHEEAPFNPNSKILEFDNLIDEVEFANPLIIGPMETSFFVGFPGKNGRH</sequence>
<feature type="non-terminal residue" evidence="1">
    <location>
        <position position="161"/>
    </location>
</feature>
<proteinExistence type="predicted"/>
<name>A0ABD4T4B1_9CYAN</name>
<evidence type="ECO:0008006" key="3">
    <source>
        <dbReference type="Google" id="ProtNLM"/>
    </source>
</evidence>
<keyword evidence="1" id="KW-0614">Plasmid</keyword>
<comment type="caution">
    <text evidence="1">The sequence shown here is derived from an EMBL/GenBank/DDBJ whole genome shotgun (WGS) entry which is preliminary data.</text>
</comment>
<dbReference type="Proteomes" id="UP000031561">
    <property type="component" value="Unassembled WGS sequence"/>
</dbReference>
<reference evidence="1 2" key="1">
    <citation type="journal article" date="2015" name="Genome Announc.">
        <title>Draft Genome Sequence of Filamentous Marine Cyanobacterium Lyngbya confervoides Strain BDU141951.</title>
        <authorList>
            <person name="Chandrababunaidu M.M."/>
            <person name="Sen D."/>
            <person name="Tripathy S."/>
        </authorList>
    </citation>
    <scope>NUCLEOTIDE SEQUENCE [LARGE SCALE GENOMIC DNA]</scope>
    <source>
        <strain evidence="1 2">BDU141951</strain>
    </source>
</reference>
<geneLocation type="plasmid" evidence="1">
    <name>unnamed17</name>
</geneLocation>
<protein>
    <recommendedName>
        <fullName evidence="3">Serine protease</fullName>
    </recommendedName>
</protein>
<evidence type="ECO:0000313" key="2">
    <source>
        <dbReference type="Proteomes" id="UP000031561"/>
    </source>
</evidence>